<protein>
    <submittedName>
        <fullName evidence="1">Uncharacterized protein</fullName>
    </submittedName>
</protein>
<evidence type="ECO:0000313" key="2">
    <source>
        <dbReference type="Proteomes" id="UP000308600"/>
    </source>
</evidence>
<dbReference type="EMBL" id="ML208271">
    <property type="protein sequence ID" value="TFK73963.1"/>
    <property type="molecule type" value="Genomic_DNA"/>
</dbReference>
<proteinExistence type="predicted"/>
<keyword evidence="2" id="KW-1185">Reference proteome</keyword>
<sequence length="488" mass="53375">MYSDCLPSSSRLTIDDTQDYPDTLSCLFPTSHLRHPAVPQPKSTQRRLNFPHAYKPLPQYTVTTRYPTSIPVKHEVTPGVWSDGQHTVLCANHPDVRALLDQARSTLSLPPSPSEIIFVLAALEVFYKPNDPAHWLFWNDDRKGQTADVVSRIALHRPQLIQSKVAWNGTPEYLSILAIHHGPGWKQLYEKETWYTTLVPPKTVSPVRIPNLRKRKPAQVDVPENLAVGDEEEDIEVPPPKRTKTRRAQSPSRPPKGILQITEEPLTHSNDAKFGLSPTPADEMVCDEDQNSPTEDSANQPEDNIVEDPPTRMTTRRQKRKAAEASSGLPEISASRSPSCTPAPASGGGGGIAATSAVVHSRNRSTSQASAETVVASNERRSQSVLSAATAVEAMHPTRKSKAPQGDGDAESVDGSVSGEIDVAPRVTRGSTRRGKKASTPKVDEDAQSDNEDAREEEAGEATAKTKKSSRSNTTKSRARANRRTTRS</sequence>
<name>A0ACD3B793_9AGAR</name>
<accession>A0ACD3B793</accession>
<gene>
    <name evidence="1" type="ORF">BDN72DRAFT_956047</name>
</gene>
<organism evidence="1 2">
    <name type="scientific">Pluteus cervinus</name>
    <dbReference type="NCBI Taxonomy" id="181527"/>
    <lineage>
        <taxon>Eukaryota</taxon>
        <taxon>Fungi</taxon>
        <taxon>Dikarya</taxon>
        <taxon>Basidiomycota</taxon>
        <taxon>Agaricomycotina</taxon>
        <taxon>Agaricomycetes</taxon>
        <taxon>Agaricomycetidae</taxon>
        <taxon>Agaricales</taxon>
        <taxon>Pluteineae</taxon>
        <taxon>Pluteaceae</taxon>
        <taxon>Pluteus</taxon>
    </lineage>
</organism>
<reference evidence="1 2" key="1">
    <citation type="journal article" date="2019" name="Nat. Ecol. Evol.">
        <title>Megaphylogeny resolves global patterns of mushroom evolution.</title>
        <authorList>
            <person name="Varga T."/>
            <person name="Krizsan K."/>
            <person name="Foldi C."/>
            <person name="Dima B."/>
            <person name="Sanchez-Garcia M."/>
            <person name="Sanchez-Ramirez S."/>
            <person name="Szollosi G.J."/>
            <person name="Szarkandi J.G."/>
            <person name="Papp V."/>
            <person name="Albert L."/>
            <person name="Andreopoulos W."/>
            <person name="Angelini C."/>
            <person name="Antonin V."/>
            <person name="Barry K.W."/>
            <person name="Bougher N.L."/>
            <person name="Buchanan P."/>
            <person name="Buyck B."/>
            <person name="Bense V."/>
            <person name="Catcheside P."/>
            <person name="Chovatia M."/>
            <person name="Cooper J."/>
            <person name="Damon W."/>
            <person name="Desjardin D."/>
            <person name="Finy P."/>
            <person name="Geml J."/>
            <person name="Haridas S."/>
            <person name="Hughes K."/>
            <person name="Justo A."/>
            <person name="Karasinski D."/>
            <person name="Kautmanova I."/>
            <person name="Kiss B."/>
            <person name="Kocsube S."/>
            <person name="Kotiranta H."/>
            <person name="LaButti K.M."/>
            <person name="Lechner B.E."/>
            <person name="Liimatainen K."/>
            <person name="Lipzen A."/>
            <person name="Lukacs Z."/>
            <person name="Mihaltcheva S."/>
            <person name="Morgado L.N."/>
            <person name="Niskanen T."/>
            <person name="Noordeloos M.E."/>
            <person name="Ohm R.A."/>
            <person name="Ortiz-Santana B."/>
            <person name="Ovrebo C."/>
            <person name="Racz N."/>
            <person name="Riley R."/>
            <person name="Savchenko A."/>
            <person name="Shiryaev A."/>
            <person name="Soop K."/>
            <person name="Spirin V."/>
            <person name="Szebenyi C."/>
            <person name="Tomsovsky M."/>
            <person name="Tulloss R.E."/>
            <person name="Uehling J."/>
            <person name="Grigoriev I.V."/>
            <person name="Vagvolgyi C."/>
            <person name="Papp T."/>
            <person name="Martin F.M."/>
            <person name="Miettinen O."/>
            <person name="Hibbett D.S."/>
            <person name="Nagy L.G."/>
        </authorList>
    </citation>
    <scope>NUCLEOTIDE SEQUENCE [LARGE SCALE GENOMIC DNA]</scope>
    <source>
        <strain evidence="1 2">NL-1719</strain>
    </source>
</reference>
<dbReference type="Proteomes" id="UP000308600">
    <property type="component" value="Unassembled WGS sequence"/>
</dbReference>
<evidence type="ECO:0000313" key="1">
    <source>
        <dbReference type="EMBL" id="TFK73963.1"/>
    </source>
</evidence>